<evidence type="ECO:0000259" key="2">
    <source>
        <dbReference type="Pfam" id="PF03732"/>
    </source>
</evidence>
<dbReference type="Proteomes" id="UP001187192">
    <property type="component" value="Unassembled WGS sequence"/>
</dbReference>
<evidence type="ECO:0000313" key="3">
    <source>
        <dbReference type="EMBL" id="GMN66444.1"/>
    </source>
</evidence>
<evidence type="ECO:0000313" key="7">
    <source>
        <dbReference type="Proteomes" id="UP001187192"/>
    </source>
</evidence>
<feature type="domain" description="Retrotransposon gag" evidence="2">
    <location>
        <begin position="257"/>
        <end position="349"/>
    </location>
</feature>
<evidence type="ECO:0000313" key="5">
    <source>
        <dbReference type="EMBL" id="GMN66462.1"/>
    </source>
</evidence>
<dbReference type="EMBL" id="BTGU01000328">
    <property type="protein sequence ID" value="GMN66469.1"/>
    <property type="molecule type" value="Genomic_DNA"/>
</dbReference>
<evidence type="ECO:0000256" key="1">
    <source>
        <dbReference type="SAM" id="MobiDB-lite"/>
    </source>
</evidence>
<dbReference type="EMBL" id="BTGU01000326">
    <property type="protein sequence ID" value="GMN66451.1"/>
    <property type="molecule type" value="Genomic_DNA"/>
</dbReference>
<name>A0AA88E1Q8_FICCA</name>
<proteinExistence type="predicted"/>
<sequence length="383" mass="43272">MRLVEELTQKYSTQQSQMENISTANQVLKNQLMAINSQAAYSYYYNPYVGYSVGTSAGGWQPATSQNPRGANIGGWQQATPYYPQGARNAAYSPVAHMQPLFTPGETPAVNERRAQRRQTAPESETRRRITPTWCSTTYLPPPPESPIPQGTMNVEDMMRSIMSEEMRTLEAQMEQRFSSQIHKATTSTLGFDDLARGVRETPLTKRITNTITPKFGSISFPRFDGMSDPHDHLLQYKHVAQLMNIPTGMLDDMMCKLFAQSLKGAALRWFCNLPPESIDSFDELSLEFMKSYSVHIQSGKTMKDLWDVVQGPHESLRAYIKRFSKAISEISGLDDGTASEALKKGLRHKSLFKNEICARYPPMIQDAMHQAKGYIELEEENE</sequence>
<evidence type="ECO:0000313" key="4">
    <source>
        <dbReference type="EMBL" id="GMN66451.1"/>
    </source>
</evidence>
<feature type="region of interest" description="Disordered" evidence="1">
    <location>
        <begin position="104"/>
        <end position="151"/>
    </location>
</feature>
<dbReference type="PANTHER" id="PTHR33223:SF9">
    <property type="entry name" value="RETROTRANSPOSON GAG DOMAIN-CONTAINING PROTEIN"/>
    <property type="match status" value="1"/>
</dbReference>
<reference evidence="5" key="1">
    <citation type="submission" date="2023-07" db="EMBL/GenBank/DDBJ databases">
        <title>draft genome sequence of fig (Ficus carica).</title>
        <authorList>
            <person name="Takahashi T."/>
            <person name="Nishimura K."/>
        </authorList>
    </citation>
    <scope>NUCLEOTIDE SEQUENCE</scope>
</reference>
<dbReference type="Pfam" id="PF03732">
    <property type="entry name" value="Retrotrans_gag"/>
    <property type="match status" value="1"/>
</dbReference>
<dbReference type="AlphaFoldDB" id="A0AA88E1Q8"/>
<gene>
    <name evidence="3" type="ORF">TIFTF001_035506</name>
    <name evidence="4" type="ORF">TIFTF001_035518</name>
    <name evidence="5" type="ORF">TIFTF001_035524</name>
    <name evidence="6" type="ORF">TIFTF001_035536</name>
</gene>
<comment type="caution">
    <text evidence="5">The sequence shown here is derived from an EMBL/GenBank/DDBJ whole genome shotgun (WGS) entry which is preliminary data.</text>
</comment>
<dbReference type="EMBL" id="BTGU01000325">
    <property type="protein sequence ID" value="GMN66444.1"/>
    <property type="molecule type" value="Genomic_DNA"/>
</dbReference>
<organism evidence="5 7">
    <name type="scientific">Ficus carica</name>
    <name type="common">Common fig</name>
    <dbReference type="NCBI Taxonomy" id="3494"/>
    <lineage>
        <taxon>Eukaryota</taxon>
        <taxon>Viridiplantae</taxon>
        <taxon>Streptophyta</taxon>
        <taxon>Embryophyta</taxon>
        <taxon>Tracheophyta</taxon>
        <taxon>Spermatophyta</taxon>
        <taxon>Magnoliopsida</taxon>
        <taxon>eudicotyledons</taxon>
        <taxon>Gunneridae</taxon>
        <taxon>Pentapetalae</taxon>
        <taxon>rosids</taxon>
        <taxon>fabids</taxon>
        <taxon>Rosales</taxon>
        <taxon>Moraceae</taxon>
        <taxon>Ficeae</taxon>
        <taxon>Ficus</taxon>
    </lineage>
</organism>
<dbReference type="PANTHER" id="PTHR33223">
    <property type="entry name" value="CCHC-TYPE DOMAIN-CONTAINING PROTEIN"/>
    <property type="match status" value="1"/>
</dbReference>
<accession>A0AA88E1Q8</accession>
<keyword evidence="7" id="KW-1185">Reference proteome</keyword>
<dbReference type="InterPro" id="IPR005162">
    <property type="entry name" value="Retrotrans_gag_dom"/>
</dbReference>
<evidence type="ECO:0000313" key="6">
    <source>
        <dbReference type="EMBL" id="GMN66469.1"/>
    </source>
</evidence>
<dbReference type="EMBL" id="BTGU01000327">
    <property type="protein sequence ID" value="GMN66462.1"/>
    <property type="molecule type" value="Genomic_DNA"/>
</dbReference>
<protein>
    <recommendedName>
        <fullName evidence="2">Retrotransposon gag domain-containing protein</fullName>
    </recommendedName>
</protein>